<dbReference type="PROSITE" id="PS00198">
    <property type="entry name" value="4FE4S_FER_1"/>
    <property type="match status" value="1"/>
</dbReference>
<keyword evidence="2" id="KW-0408">Iron</keyword>
<dbReference type="Gene3D" id="1.10.10.1100">
    <property type="entry name" value="BFD-like [2Fe-2S]-binding domain"/>
    <property type="match status" value="1"/>
</dbReference>
<keyword evidence="2" id="KW-0479">Metal-binding</keyword>
<dbReference type="InterPro" id="IPR036010">
    <property type="entry name" value="2Fe-2S_ferredoxin-like_sf"/>
</dbReference>
<dbReference type="Pfam" id="PF01266">
    <property type="entry name" value="DAO"/>
    <property type="match status" value="1"/>
</dbReference>
<dbReference type="PANTHER" id="PTHR42949">
    <property type="entry name" value="ANAEROBIC GLYCEROL-3-PHOSPHATE DEHYDROGENASE SUBUNIT B"/>
    <property type="match status" value="1"/>
</dbReference>
<dbReference type="PROSITE" id="PS51085">
    <property type="entry name" value="2FE2S_FER_2"/>
    <property type="match status" value="1"/>
</dbReference>
<keyword evidence="1" id="KW-0560">Oxidoreductase</keyword>
<feature type="domain" description="2Fe-2S ferredoxin-type" evidence="3">
    <location>
        <begin position="39"/>
        <end position="122"/>
    </location>
</feature>
<dbReference type="InterPro" id="IPR006076">
    <property type="entry name" value="FAD-dep_OxRdtase"/>
</dbReference>
<dbReference type="PROSITE" id="PS51379">
    <property type="entry name" value="4FE4S_FER_2"/>
    <property type="match status" value="1"/>
</dbReference>
<dbReference type="PROSITE" id="PS00197">
    <property type="entry name" value="2FE2S_FER_1"/>
    <property type="match status" value="1"/>
</dbReference>
<sequence length="1528" mass="166398">MKPVLLKQIASSPLIRGISTSLTSRRIDDHPIVKETSDATIPFTFNGTELYAREGETIASALVANGIDAFSFHSKDGSPMGLFCASGQCGQCSVFVDKGLGVVKSCVTPVTPNMEVQSLKPHSDAENKKFVESKKGELESSAFATTKTLSDYKDVAVKEVDVLIIGAGPAGISACFSLNKAGVKNILMVDDKDKVGGKLVLQTHTFFGSKDETNAGVRGFEIANILSDRLEKECKDTVTVWNETNAVGAFEDGYIGVNRRLRNPDGSIREEYSLIKPKRVLVATGAMERTLAFPGNTLPGVYGAGALQTLVNRDLVKMAKNVLIVGGGNVGLVAGFHCLQAGINVKAVIEGGPKTIGYKVHRDKLERCGVPIHCRHTILEAKPNADGTRVGSVVTAKLDDKWTPIPGTEKEWKDIDAVLVAVGLTPVNDLYFKCKHYGIPAWRAGDAGHIAEASHAMFMGKVVGRDIAVDILSENAGIQYDPESHDRFSVLPEGMRDIDEDSEKVLADMLCSHPGKTITRPPVTLRANAITPVLHCVQEIPCDSCHAYCPTGVLNLVEDRITGTPVIDDKKKCIGCGACVGRCPGMAITLADTRTKICGPDKDAVMITFPCELPGLNPMLEKAKEHRKQKPFERNCGYVRLVSRDSEDMGIHIVRDVKIVKGDKNRRMLVSVLLKMPEAQYAVGCVPVSEEEGRKALAKEAEMTKEMLSKIEREKKTVICRCERVSLHETRSAIRHYLDRVLRNEKASGIPAPRNERGQIYVDLASIKADTRLGMGTCGGKSCGQLINRVLAEEGGAPFFFEKRPLSVETPVAALASTIKNIKFIPEKDVPIDVEEEKRGNFDRKTHMYTHHVPTSKLVSSAPATLVPSVFKSRPLPTSCECDHLYTDVVVAGAGSAGIAFAKSIAEKNMKATDSEKVNVMVLEARPNGGQGSQKHAIGGVRQALSNPDKVLLVSDMLKDLKSWKADKPEFESESEADIEWFTTGYVFPAYNEECDHLYTDVVVAGAGSAGIAFAKSIDEKNMKATDSEKVNVMVLEARPNGGQGSQKHAIGGVRQALSNPDKVLLVSDMLKDLKSWKADKPEFESESEADIEWFTTGYVFPAYNDEVEGLLKGIIATQSKNAGKGLHPETGLCWINAKEVLKLCPWASAKNLKGAAYSPTDGICSPLRWATSAIRRATYDPEETGVSLSSGIRVLKIENDSETGESLVWCEHVHPTTGEVDTTKRPIVIHSKKVIESLGGAVNLVLDTSDLPMLPLLPDSHEACITAPNPDFNRKYIDSDSKEYIKAYPSPMFVDIRHGGVDGTTKNFYFYMNELGQVIMCSTPTPAVQGLDCSSTSRFLPEMCARTMEVFPDVAHSLVRRVWRGIYTNSVDGLPLLGWNKENNNIFHLNGLCGHGFMLSGGVGKLAADEVWLKLNGKDESPFFKDDVRARILTNLAVGREMGIYTNSVDGLPLLGWNKENNNIFHLNGLCGHGFMLSGGVGKLAADEVWLKLNGKDESPFFKDDVRARILTNLAVGREMGEGEKLH</sequence>
<dbReference type="PANTHER" id="PTHR42949:SF3">
    <property type="entry name" value="ANAEROBIC GLYCEROL-3-PHOSPHATE DEHYDROGENASE SUBUNIT B"/>
    <property type="match status" value="1"/>
</dbReference>
<dbReference type="Pfam" id="PF07992">
    <property type="entry name" value="Pyr_redox_2"/>
    <property type="match status" value="1"/>
</dbReference>
<evidence type="ECO:0000313" key="6">
    <source>
        <dbReference type="Proteomes" id="UP001057375"/>
    </source>
</evidence>
<dbReference type="InterPro" id="IPR001041">
    <property type="entry name" value="2Fe-2S_ferredoxin-type"/>
</dbReference>
<organism evidence="5 6">
    <name type="scientific">Aduncisulcus paluster</name>
    <dbReference type="NCBI Taxonomy" id="2918883"/>
    <lineage>
        <taxon>Eukaryota</taxon>
        <taxon>Metamonada</taxon>
        <taxon>Carpediemonas-like organisms</taxon>
        <taxon>Aduncisulcus</taxon>
    </lineage>
</organism>
<keyword evidence="2" id="KW-0411">Iron-sulfur</keyword>
<dbReference type="SUPFAM" id="SSF54862">
    <property type="entry name" value="4Fe-4S ferredoxins"/>
    <property type="match status" value="1"/>
</dbReference>
<dbReference type="InterPro" id="IPR017900">
    <property type="entry name" value="4Fe4S_Fe_S_CS"/>
</dbReference>
<dbReference type="InterPro" id="IPR006058">
    <property type="entry name" value="2Fe2S_fd_BS"/>
</dbReference>
<dbReference type="CDD" id="cd00207">
    <property type="entry name" value="fer2"/>
    <property type="match status" value="1"/>
</dbReference>
<evidence type="ECO:0008006" key="7">
    <source>
        <dbReference type="Google" id="ProtNLM"/>
    </source>
</evidence>
<dbReference type="Gene3D" id="3.50.50.60">
    <property type="entry name" value="FAD/NAD(P)-binding domain"/>
    <property type="match status" value="4"/>
</dbReference>
<dbReference type="InterPro" id="IPR042204">
    <property type="entry name" value="2Fe-2S-bd_N"/>
</dbReference>
<dbReference type="Proteomes" id="UP001057375">
    <property type="component" value="Unassembled WGS sequence"/>
</dbReference>
<keyword evidence="6" id="KW-1185">Reference proteome</keyword>
<evidence type="ECO:0000313" key="5">
    <source>
        <dbReference type="EMBL" id="GKT22832.1"/>
    </source>
</evidence>
<dbReference type="InterPro" id="IPR051691">
    <property type="entry name" value="Metab_Enz_Cyan_OpOx_G3PDH"/>
</dbReference>
<gene>
    <name evidence="5" type="ORF">ADUPG1_012238</name>
</gene>
<dbReference type="SUPFAM" id="SSF51905">
    <property type="entry name" value="FAD/NAD(P)-binding domain"/>
    <property type="match status" value="3"/>
</dbReference>
<dbReference type="SUPFAM" id="SSF54292">
    <property type="entry name" value="2Fe-2S ferredoxin-like"/>
    <property type="match status" value="1"/>
</dbReference>
<dbReference type="Pfam" id="PF00037">
    <property type="entry name" value="Fer4"/>
    <property type="match status" value="1"/>
</dbReference>
<accession>A0ABQ5JYS7</accession>
<dbReference type="Gene3D" id="3.30.70.20">
    <property type="match status" value="1"/>
</dbReference>
<feature type="domain" description="4Fe-4S ferredoxin-type" evidence="4">
    <location>
        <begin position="563"/>
        <end position="593"/>
    </location>
</feature>
<dbReference type="InterPro" id="IPR036188">
    <property type="entry name" value="FAD/NAD-bd_sf"/>
</dbReference>
<name>A0ABQ5JYS7_9EUKA</name>
<dbReference type="Gene3D" id="3.30.9.10">
    <property type="entry name" value="D-Amino Acid Oxidase, subunit A, domain 2"/>
    <property type="match status" value="1"/>
</dbReference>
<proteinExistence type="predicted"/>
<comment type="caution">
    <text evidence="5">The sequence shown here is derived from an EMBL/GenBank/DDBJ whole genome shotgun (WGS) entry which is preliminary data.</text>
</comment>
<dbReference type="InterPro" id="IPR017896">
    <property type="entry name" value="4Fe4S_Fe-S-bd"/>
</dbReference>
<reference evidence="5" key="1">
    <citation type="submission" date="2022-03" db="EMBL/GenBank/DDBJ databases">
        <title>Draft genome sequence of Aduncisulcus paluster, a free-living microaerophilic Fornicata.</title>
        <authorList>
            <person name="Yuyama I."/>
            <person name="Kume K."/>
            <person name="Tamura T."/>
            <person name="Inagaki Y."/>
            <person name="Hashimoto T."/>
        </authorList>
    </citation>
    <scope>NUCLEOTIDE SEQUENCE</scope>
    <source>
        <strain evidence="5">NY0171</strain>
    </source>
</reference>
<dbReference type="EMBL" id="BQXS01012428">
    <property type="protein sequence ID" value="GKT22832.1"/>
    <property type="molecule type" value="Genomic_DNA"/>
</dbReference>
<protein>
    <recommendedName>
        <fullName evidence="7">Sarcosine oxidase</fullName>
    </recommendedName>
</protein>
<dbReference type="InterPro" id="IPR023753">
    <property type="entry name" value="FAD/NAD-binding_dom"/>
</dbReference>
<dbReference type="Pfam" id="PF13510">
    <property type="entry name" value="Fer2_4"/>
    <property type="match status" value="1"/>
</dbReference>
<evidence type="ECO:0000256" key="2">
    <source>
        <dbReference type="ARBA" id="ARBA00023014"/>
    </source>
</evidence>
<dbReference type="Gene3D" id="3.10.20.440">
    <property type="entry name" value="2Fe-2S iron-sulphur cluster binding domain, sarcosine oxidase, alpha subunit, N-terminal domain"/>
    <property type="match status" value="1"/>
</dbReference>
<evidence type="ECO:0000256" key="1">
    <source>
        <dbReference type="ARBA" id="ARBA00023002"/>
    </source>
</evidence>
<dbReference type="PRINTS" id="PR00411">
    <property type="entry name" value="PNDRDTASEI"/>
</dbReference>
<dbReference type="InterPro" id="IPR041854">
    <property type="entry name" value="BFD-like_2Fe2S-bd_dom_sf"/>
</dbReference>
<evidence type="ECO:0000259" key="4">
    <source>
        <dbReference type="PROSITE" id="PS51379"/>
    </source>
</evidence>
<dbReference type="PRINTS" id="PR00368">
    <property type="entry name" value="FADPNR"/>
</dbReference>
<evidence type="ECO:0000259" key="3">
    <source>
        <dbReference type="PROSITE" id="PS51085"/>
    </source>
</evidence>